<accession>A0A5E8C001</accession>
<dbReference type="Pfam" id="PF08022">
    <property type="entry name" value="FAD_binding_8"/>
    <property type="match status" value="1"/>
</dbReference>
<dbReference type="PANTHER" id="PTHR32361">
    <property type="entry name" value="FERRIC/CUPRIC REDUCTASE TRANSMEMBRANE COMPONENT"/>
    <property type="match status" value="1"/>
</dbReference>
<evidence type="ECO:0000313" key="19">
    <source>
        <dbReference type="EMBL" id="VVT54415.1"/>
    </source>
</evidence>
<dbReference type="InterPro" id="IPR013112">
    <property type="entry name" value="FAD-bd_8"/>
</dbReference>
<feature type="transmembrane region" description="Helical" evidence="16">
    <location>
        <begin position="390"/>
        <end position="410"/>
    </location>
</feature>
<dbReference type="GeneID" id="43582879"/>
<evidence type="ECO:0000256" key="5">
    <source>
        <dbReference type="ARBA" id="ARBA00022475"/>
    </source>
</evidence>
<dbReference type="InterPro" id="IPR017938">
    <property type="entry name" value="Riboflavin_synthase-like_b-brl"/>
</dbReference>
<organism evidence="19 20">
    <name type="scientific">Magnusiomyces paraingens</name>
    <dbReference type="NCBI Taxonomy" id="2606893"/>
    <lineage>
        <taxon>Eukaryota</taxon>
        <taxon>Fungi</taxon>
        <taxon>Dikarya</taxon>
        <taxon>Ascomycota</taxon>
        <taxon>Saccharomycotina</taxon>
        <taxon>Dipodascomycetes</taxon>
        <taxon>Dipodascales</taxon>
        <taxon>Dipodascaceae</taxon>
        <taxon>Magnusiomyces</taxon>
    </lineage>
</organism>
<keyword evidence="6" id="KW-0285">Flavoprotein</keyword>
<evidence type="ECO:0000256" key="1">
    <source>
        <dbReference type="ARBA" id="ARBA00004651"/>
    </source>
</evidence>
<keyword evidence="11" id="KW-0560">Oxidoreductase</keyword>
<proteinExistence type="inferred from homology"/>
<comment type="catalytic activity">
    <reaction evidence="15">
        <text>2 a Fe(II)-siderophore + NADP(+) + H(+) = 2 a Fe(III)-siderophore + NADPH</text>
        <dbReference type="Rhea" id="RHEA:28795"/>
        <dbReference type="Rhea" id="RHEA-COMP:11342"/>
        <dbReference type="Rhea" id="RHEA-COMP:11344"/>
        <dbReference type="ChEBI" id="CHEBI:15378"/>
        <dbReference type="ChEBI" id="CHEBI:29033"/>
        <dbReference type="ChEBI" id="CHEBI:29034"/>
        <dbReference type="ChEBI" id="CHEBI:57783"/>
        <dbReference type="ChEBI" id="CHEBI:58349"/>
        <dbReference type="EC" id="1.16.1.9"/>
    </reaction>
</comment>
<dbReference type="SUPFAM" id="SSF63380">
    <property type="entry name" value="Riboflavin synthase domain-like"/>
    <property type="match status" value="1"/>
</dbReference>
<dbReference type="AlphaFoldDB" id="A0A5E8C001"/>
<evidence type="ECO:0000256" key="15">
    <source>
        <dbReference type="ARBA" id="ARBA00048483"/>
    </source>
</evidence>
<feature type="domain" description="FAD-binding FR-type" evidence="18">
    <location>
        <begin position="462"/>
        <end position="580"/>
    </location>
</feature>
<keyword evidence="13 16" id="KW-0472">Membrane</keyword>
<evidence type="ECO:0000256" key="8">
    <source>
        <dbReference type="ARBA" id="ARBA00022827"/>
    </source>
</evidence>
<protein>
    <recommendedName>
        <fullName evidence="3">ferric-chelate reductase (NADPH)</fullName>
        <ecNumber evidence="3">1.16.1.9</ecNumber>
    </recommendedName>
</protein>
<evidence type="ECO:0000256" key="10">
    <source>
        <dbReference type="ARBA" id="ARBA00022989"/>
    </source>
</evidence>
<gene>
    <name evidence="19" type="ORF">SAPINGB_P004064</name>
</gene>
<keyword evidence="4" id="KW-0813">Transport</keyword>
<evidence type="ECO:0000256" key="9">
    <source>
        <dbReference type="ARBA" id="ARBA00022982"/>
    </source>
</evidence>
<name>A0A5E8C001_9ASCO</name>
<evidence type="ECO:0000256" key="14">
    <source>
        <dbReference type="ARBA" id="ARBA00023180"/>
    </source>
</evidence>
<evidence type="ECO:0000256" key="7">
    <source>
        <dbReference type="ARBA" id="ARBA00022692"/>
    </source>
</evidence>
<keyword evidence="12" id="KW-0406">Ion transport</keyword>
<comment type="subcellular location">
    <subcellularLocation>
        <location evidence="1">Cell membrane</location>
        <topology evidence="1">Multi-pass membrane protein</topology>
    </subcellularLocation>
</comment>
<evidence type="ECO:0000256" key="6">
    <source>
        <dbReference type="ARBA" id="ARBA00022630"/>
    </source>
</evidence>
<dbReference type="GO" id="GO:0052851">
    <property type="term" value="F:ferric-chelate reductase (NADPH) activity"/>
    <property type="evidence" value="ECO:0007669"/>
    <property type="project" value="UniProtKB-EC"/>
</dbReference>
<comment type="similarity">
    <text evidence="2">Belongs to the ferric reductase (FRE) family.</text>
</comment>
<evidence type="ECO:0000256" key="11">
    <source>
        <dbReference type="ARBA" id="ARBA00023002"/>
    </source>
</evidence>
<dbReference type="GO" id="GO:0006826">
    <property type="term" value="P:iron ion transport"/>
    <property type="evidence" value="ECO:0007669"/>
    <property type="project" value="UniProtKB-ARBA"/>
</dbReference>
<evidence type="ECO:0000256" key="3">
    <source>
        <dbReference type="ARBA" id="ARBA00012668"/>
    </source>
</evidence>
<dbReference type="InterPro" id="IPR051410">
    <property type="entry name" value="Ferric/Cupric_Reductase"/>
</dbReference>
<dbReference type="InterPro" id="IPR013130">
    <property type="entry name" value="Fe3_Rdtase_TM_dom"/>
</dbReference>
<dbReference type="Pfam" id="PF08030">
    <property type="entry name" value="NAD_binding_6"/>
    <property type="match status" value="1"/>
</dbReference>
<feature type="transmembrane region" description="Helical" evidence="16">
    <location>
        <begin position="277"/>
        <end position="294"/>
    </location>
</feature>
<dbReference type="InterPro" id="IPR013121">
    <property type="entry name" value="Fe_red_NAD-bd_6"/>
</dbReference>
<keyword evidence="14" id="KW-0325">Glycoprotein</keyword>
<evidence type="ECO:0000256" key="4">
    <source>
        <dbReference type="ARBA" id="ARBA00022448"/>
    </source>
</evidence>
<dbReference type="GO" id="GO:0006879">
    <property type="term" value="P:intracellular iron ion homeostasis"/>
    <property type="evidence" value="ECO:0007669"/>
    <property type="project" value="TreeGrafter"/>
</dbReference>
<keyword evidence="10 16" id="KW-1133">Transmembrane helix</keyword>
<keyword evidence="20" id="KW-1185">Reference proteome</keyword>
<dbReference type="Pfam" id="PF01794">
    <property type="entry name" value="Ferric_reduct"/>
    <property type="match status" value="1"/>
</dbReference>
<reference evidence="19 20" key="1">
    <citation type="submission" date="2019-09" db="EMBL/GenBank/DDBJ databases">
        <authorList>
            <person name="Brejova B."/>
        </authorList>
    </citation>
    <scope>NUCLEOTIDE SEQUENCE [LARGE SCALE GENOMIC DNA]</scope>
</reference>
<dbReference type="PANTHER" id="PTHR32361:SF9">
    <property type="entry name" value="FERRIC REDUCTASE TRANSMEMBRANE COMPONENT 3-RELATED"/>
    <property type="match status" value="1"/>
</dbReference>
<dbReference type="GO" id="GO:0005886">
    <property type="term" value="C:plasma membrane"/>
    <property type="evidence" value="ECO:0007669"/>
    <property type="project" value="UniProtKB-SubCell"/>
</dbReference>
<feature type="transmembrane region" description="Helical" evidence="16">
    <location>
        <begin position="314"/>
        <end position="334"/>
    </location>
</feature>
<evidence type="ECO:0000256" key="16">
    <source>
        <dbReference type="SAM" id="Phobius"/>
    </source>
</evidence>
<evidence type="ECO:0000259" key="18">
    <source>
        <dbReference type="PROSITE" id="PS51384"/>
    </source>
</evidence>
<sequence length="968" mass="108988">MSKIPFTKLLSLLFFLLYPSYAQKVGVCSDFGLACWSASSALNFGCPSPDSLPPNSQSLSSSSSTTLQVDPTSAHKCLCQSLPFLQTYAYCIRSRIQNLSQINTAYLFLYRQCFYNADTSYSLGQFEDLYYNASSYMASQEYNNYLSFLTSTQTPTSTTFLTQALINSETLLDIPVSINNTAFDKQYNAAAIAKTQYRLGSIYGSLLLAYWGAIIVIAAIHRFIQQVYPEILFANNKQVNIIRKYLILPATFKRNRSRPVKLLLSFYLCAPTRGQSLILLGYLALTAVFLTIHYDIYQGNPITPGTKYQLLKYLGSRSGIIAFTQLPLVIAFAARNSPLIWLTGWPYDTFQIYHRWTARVMMINVLLHSACFMTIAVSGCTWVYRWEEIINWRFGNLATYSGVIMALVAINKFREHFYETFLVIHKIFFLAFMAGIFRHCWDFGWMPWVYAALAIYFSERLARVFKTTVSGVICSAYAEVYDDKVFRLTVQYSGRWTVEPGQYCYIRFLRPSLFWQAHPLSVYAGPHDASSSSSSPTLQFCVQAQNGATKTIAEHLAQRPNKNGPLRVLIQGPYGVPQKVENYDTVIFVAGGLGITAVYSYAQHLKQRGSSKHQRVVVMWIVRSTSSLEWFGEELAELATNGRNWFDIQVYVTDSTSRSASQTNLAVEDQQLPSFPDLDPCETLTESRMQRDDSQATLSLEELDELELGGGEYHQQYRQTCIHSITTDSSTSSLAAALHLQIKSSQQCPDSYAVPLTPTLDMGEYQRFSMMQLQEENEEKEKEKEKDSQFFSVAVPKTPTTPYAMHRFAQSDESLSSELFNLGTLPKEAQCGYEKSSYNEFTNMSRGGANAVGWGAYGKTNVMIGTTTVTPGVRVIYGKPDVRREIARSLKENVGRRKCSKDDGDCLESGDFHGSLDKKSQEYKGIGNPLAVMSCGPPGLVDSIRASIVEHLLDSEGRVDYFEEAFSW</sequence>
<dbReference type="Proteomes" id="UP000398389">
    <property type="component" value="Unassembled WGS sequence"/>
</dbReference>
<feature type="signal peptide" evidence="17">
    <location>
        <begin position="1"/>
        <end position="22"/>
    </location>
</feature>
<dbReference type="SFLD" id="SFLDS00052">
    <property type="entry name" value="Ferric_Reductase_Domain"/>
    <property type="match status" value="1"/>
</dbReference>
<feature type="transmembrane region" description="Helical" evidence="16">
    <location>
        <begin position="365"/>
        <end position="384"/>
    </location>
</feature>
<dbReference type="Gene3D" id="3.40.50.80">
    <property type="entry name" value="Nucleotide-binding domain of ferredoxin-NADP reductase (FNR) module"/>
    <property type="match status" value="1"/>
</dbReference>
<evidence type="ECO:0000256" key="12">
    <source>
        <dbReference type="ARBA" id="ARBA00023065"/>
    </source>
</evidence>
<keyword evidence="9" id="KW-0249">Electron transport</keyword>
<keyword evidence="17" id="KW-0732">Signal</keyword>
<dbReference type="EC" id="1.16.1.9" evidence="3"/>
<evidence type="ECO:0000256" key="2">
    <source>
        <dbReference type="ARBA" id="ARBA00006278"/>
    </source>
</evidence>
<evidence type="ECO:0000256" key="17">
    <source>
        <dbReference type="SAM" id="SignalP"/>
    </source>
</evidence>
<feature type="transmembrane region" description="Helical" evidence="16">
    <location>
        <begin position="202"/>
        <end position="224"/>
    </location>
</feature>
<dbReference type="CDD" id="cd06186">
    <property type="entry name" value="NOX_Duox_like_FAD_NADP"/>
    <property type="match status" value="1"/>
</dbReference>
<dbReference type="GO" id="GO:0015677">
    <property type="term" value="P:copper ion import"/>
    <property type="evidence" value="ECO:0007669"/>
    <property type="project" value="TreeGrafter"/>
</dbReference>
<evidence type="ECO:0000256" key="13">
    <source>
        <dbReference type="ARBA" id="ARBA00023136"/>
    </source>
</evidence>
<feature type="transmembrane region" description="Helical" evidence="16">
    <location>
        <begin position="417"/>
        <end position="437"/>
    </location>
</feature>
<dbReference type="InterPro" id="IPR017927">
    <property type="entry name" value="FAD-bd_FR_type"/>
</dbReference>
<dbReference type="InterPro" id="IPR039261">
    <property type="entry name" value="FNR_nucleotide-bd"/>
</dbReference>
<dbReference type="SFLD" id="SFLDG01168">
    <property type="entry name" value="Ferric_reductase_subgroup_(FRE"/>
    <property type="match status" value="1"/>
</dbReference>
<dbReference type="EMBL" id="CABVLU010000003">
    <property type="protein sequence ID" value="VVT54415.1"/>
    <property type="molecule type" value="Genomic_DNA"/>
</dbReference>
<dbReference type="RefSeq" id="XP_031854670.1">
    <property type="nucleotide sequence ID" value="XM_031998779.1"/>
</dbReference>
<dbReference type="PROSITE" id="PS51384">
    <property type="entry name" value="FAD_FR"/>
    <property type="match status" value="1"/>
</dbReference>
<dbReference type="SUPFAM" id="SSF52343">
    <property type="entry name" value="Ferredoxin reductase-like, C-terminal NADP-linked domain"/>
    <property type="match status" value="1"/>
</dbReference>
<keyword evidence="5" id="KW-1003">Cell membrane</keyword>
<feature type="chain" id="PRO_5022811604" description="ferric-chelate reductase (NADPH)" evidence="17">
    <location>
        <begin position="23"/>
        <end position="968"/>
    </location>
</feature>
<evidence type="ECO:0000313" key="20">
    <source>
        <dbReference type="Proteomes" id="UP000398389"/>
    </source>
</evidence>
<keyword evidence="7 16" id="KW-0812">Transmembrane</keyword>
<dbReference type="OrthoDB" id="167398at2759"/>
<keyword evidence="8" id="KW-0274">FAD</keyword>